<evidence type="ECO:0000256" key="1">
    <source>
        <dbReference type="SAM" id="Phobius"/>
    </source>
</evidence>
<dbReference type="EMBL" id="JAUHTR010000002">
    <property type="protein sequence ID" value="MDN4524165.1"/>
    <property type="molecule type" value="Genomic_DNA"/>
</dbReference>
<feature type="transmembrane region" description="Helical" evidence="1">
    <location>
        <begin position="101"/>
        <end position="119"/>
    </location>
</feature>
<name>A0ABT8HUK0_9BACL</name>
<keyword evidence="3" id="KW-1185">Reference proteome</keyword>
<reference evidence="2" key="1">
    <citation type="submission" date="2023-07" db="EMBL/GenBank/DDBJ databases">
        <title>Fictibacillus sp. isolated from freshwater pond.</title>
        <authorList>
            <person name="Kirdat K."/>
            <person name="Bhat A."/>
            <person name="Mourya A."/>
            <person name="Yadav A."/>
        </authorList>
    </citation>
    <scope>NUCLEOTIDE SEQUENCE</scope>
    <source>
        <strain evidence="2">NE201</strain>
    </source>
</reference>
<gene>
    <name evidence="2" type="ORF">QYB97_06750</name>
</gene>
<dbReference type="RefSeq" id="WP_301165213.1">
    <property type="nucleotide sequence ID" value="NZ_JAUHTR010000002.1"/>
</dbReference>
<protein>
    <recommendedName>
        <fullName evidence="4">DUF4306 domain-containing protein</fullName>
    </recommendedName>
</protein>
<sequence length="170" mass="19383">MVRLVLSIIGGIAAMICVVVYSFTAMSTEEEVNGTKVSRWWDHWHQLHYKEIFDSQDDTKEWTLGTKYGVIHLSESKKDAGTSHKDSEAWDAVNEAGDSESLFYLLLGYWAVVTSVLLINHRRFTKKNPYLVKILLCFLPIFLIGLMIGIVQDAARASERAEKVFLELEK</sequence>
<comment type="caution">
    <text evidence="2">The sequence shown here is derived from an EMBL/GenBank/DDBJ whole genome shotgun (WGS) entry which is preliminary data.</text>
</comment>
<organism evidence="2 3">
    <name type="scientific">Fictibacillus fluitans</name>
    <dbReference type="NCBI Taxonomy" id="3058422"/>
    <lineage>
        <taxon>Bacteria</taxon>
        <taxon>Bacillati</taxon>
        <taxon>Bacillota</taxon>
        <taxon>Bacilli</taxon>
        <taxon>Bacillales</taxon>
        <taxon>Fictibacillaceae</taxon>
        <taxon>Fictibacillus</taxon>
    </lineage>
</organism>
<evidence type="ECO:0008006" key="4">
    <source>
        <dbReference type="Google" id="ProtNLM"/>
    </source>
</evidence>
<keyword evidence="1" id="KW-0472">Membrane</keyword>
<evidence type="ECO:0000313" key="2">
    <source>
        <dbReference type="EMBL" id="MDN4524165.1"/>
    </source>
</evidence>
<keyword evidence="1" id="KW-0812">Transmembrane</keyword>
<accession>A0ABT8HUK0</accession>
<keyword evidence="1" id="KW-1133">Transmembrane helix</keyword>
<dbReference type="Proteomes" id="UP001172721">
    <property type="component" value="Unassembled WGS sequence"/>
</dbReference>
<proteinExistence type="predicted"/>
<evidence type="ECO:0000313" key="3">
    <source>
        <dbReference type="Proteomes" id="UP001172721"/>
    </source>
</evidence>
<feature type="transmembrane region" description="Helical" evidence="1">
    <location>
        <begin position="5"/>
        <end position="24"/>
    </location>
</feature>
<feature type="transmembrane region" description="Helical" evidence="1">
    <location>
        <begin position="131"/>
        <end position="151"/>
    </location>
</feature>